<dbReference type="AlphaFoldDB" id="A0A7C9ND87"/>
<dbReference type="EMBL" id="WUPT01000001">
    <property type="protein sequence ID" value="MXQ07279.1"/>
    <property type="molecule type" value="Genomic_DNA"/>
</dbReference>
<comment type="caution">
    <text evidence="1">The sequence shown here is derived from an EMBL/GenBank/DDBJ whole genome shotgun (WGS) entry which is preliminary data.</text>
</comment>
<reference evidence="1 2" key="1">
    <citation type="submission" date="2019-12" db="EMBL/GenBank/DDBJ databases">
        <authorList>
            <person name="Lee S.D."/>
        </authorList>
    </citation>
    <scope>NUCLEOTIDE SEQUENCE [LARGE SCALE GENOMIC DNA]</scope>
    <source>
        <strain evidence="1 2">GH1-50</strain>
    </source>
</reference>
<name>A0A7C9ND87_9RHOB</name>
<evidence type="ECO:0000313" key="1">
    <source>
        <dbReference type="EMBL" id="MXQ07279.1"/>
    </source>
</evidence>
<gene>
    <name evidence="1" type="ORF">GQ651_05410</name>
</gene>
<organism evidence="1 2">
    <name type="scientific">Kangsaoukella pontilimi</name>
    <dbReference type="NCBI Taxonomy" id="2691042"/>
    <lineage>
        <taxon>Bacteria</taxon>
        <taxon>Pseudomonadati</taxon>
        <taxon>Pseudomonadota</taxon>
        <taxon>Alphaproteobacteria</taxon>
        <taxon>Rhodobacterales</taxon>
        <taxon>Paracoccaceae</taxon>
        <taxon>Kangsaoukella</taxon>
    </lineage>
</organism>
<sequence length="51" mass="5409">MSVIAFPKATVRPAKTGATLFMHIAKTTLIVHLNPVPRSAAAAQPQAAKRK</sequence>
<protein>
    <submittedName>
        <fullName evidence="1">Uncharacterized protein</fullName>
    </submittedName>
</protein>
<proteinExistence type="predicted"/>
<evidence type="ECO:0000313" key="2">
    <source>
        <dbReference type="Proteomes" id="UP000480350"/>
    </source>
</evidence>
<keyword evidence="2" id="KW-1185">Reference proteome</keyword>
<accession>A0A7C9ND87</accession>
<dbReference type="Proteomes" id="UP000480350">
    <property type="component" value="Unassembled WGS sequence"/>
</dbReference>
<reference evidence="1 2" key="2">
    <citation type="submission" date="2020-03" db="EMBL/GenBank/DDBJ databases">
        <title>Kangsaoukella pontilimi gen. nov., sp. nov., a new member of the family Rhodobacteraceae isolated from a tidal mudflat.</title>
        <authorList>
            <person name="Kim I.S."/>
        </authorList>
    </citation>
    <scope>NUCLEOTIDE SEQUENCE [LARGE SCALE GENOMIC DNA]</scope>
    <source>
        <strain evidence="1 2">GH1-50</strain>
    </source>
</reference>
<dbReference type="RefSeq" id="WP_160763159.1">
    <property type="nucleotide sequence ID" value="NZ_WUPT01000001.1"/>
</dbReference>